<accession>A0ABD0JX06</accession>
<reference evidence="2 3" key="1">
    <citation type="journal article" date="2023" name="Sci. Data">
        <title>Genome assembly of the Korean intertidal mud-creeper Batillaria attramentaria.</title>
        <authorList>
            <person name="Patra A.K."/>
            <person name="Ho P.T."/>
            <person name="Jun S."/>
            <person name="Lee S.J."/>
            <person name="Kim Y."/>
            <person name="Won Y.J."/>
        </authorList>
    </citation>
    <scope>NUCLEOTIDE SEQUENCE [LARGE SCALE GENOMIC DNA]</scope>
    <source>
        <strain evidence="2">Wonlab-2016</strain>
    </source>
</reference>
<feature type="region of interest" description="Disordered" evidence="1">
    <location>
        <begin position="1"/>
        <end position="24"/>
    </location>
</feature>
<organism evidence="2 3">
    <name type="scientific">Batillaria attramentaria</name>
    <dbReference type="NCBI Taxonomy" id="370345"/>
    <lineage>
        <taxon>Eukaryota</taxon>
        <taxon>Metazoa</taxon>
        <taxon>Spiralia</taxon>
        <taxon>Lophotrochozoa</taxon>
        <taxon>Mollusca</taxon>
        <taxon>Gastropoda</taxon>
        <taxon>Caenogastropoda</taxon>
        <taxon>Sorbeoconcha</taxon>
        <taxon>Cerithioidea</taxon>
        <taxon>Batillariidae</taxon>
        <taxon>Batillaria</taxon>
    </lineage>
</organism>
<evidence type="ECO:0000313" key="3">
    <source>
        <dbReference type="Proteomes" id="UP001519460"/>
    </source>
</evidence>
<gene>
    <name evidence="2" type="ORF">BaRGS_00029135</name>
</gene>
<dbReference type="EMBL" id="JACVVK020000299">
    <property type="protein sequence ID" value="KAK7479586.1"/>
    <property type="molecule type" value="Genomic_DNA"/>
</dbReference>
<dbReference type="AlphaFoldDB" id="A0ABD0JX06"/>
<comment type="caution">
    <text evidence="2">The sequence shown here is derived from an EMBL/GenBank/DDBJ whole genome shotgun (WGS) entry which is preliminary data.</text>
</comment>
<evidence type="ECO:0000313" key="2">
    <source>
        <dbReference type="EMBL" id="KAK7479586.1"/>
    </source>
</evidence>
<dbReference type="Proteomes" id="UP001519460">
    <property type="component" value="Unassembled WGS sequence"/>
</dbReference>
<keyword evidence="3" id="KW-1185">Reference proteome</keyword>
<evidence type="ECO:0000256" key="1">
    <source>
        <dbReference type="SAM" id="MobiDB-lite"/>
    </source>
</evidence>
<sequence>MSETKVASQEGRGGAGKDKRSPTACCTRNYGACGCTAQVAGWQSRPGLRNGKRAGRAEATLGAGPPVQRCVPRARVLGSEQPRC</sequence>
<feature type="region of interest" description="Disordered" evidence="1">
    <location>
        <begin position="45"/>
        <end position="65"/>
    </location>
</feature>
<proteinExistence type="predicted"/>
<protein>
    <submittedName>
        <fullName evidence="2">Uncharacterized protein</fullName>
    </submittedName>
</protein>
<name>A0ABD0JX06_9CAEN</name>